<dbReference type="OrthoDB" id="6359816at2759"/>
<dbReference type="EMBL" id="ML975285">
    <property type="protein sequence ID" value="KAF1835572.1"/>
    <property type="molecule type" value="Genomic_DNA"/>
</dbReference>
<keyword evidence="3" id="KW-1185">Reference proteome</keyword>
<feature type="domain" description="BTB" evidence="1">
    <location>
        <begin position="19"/>
        <end position="87"/>
    </location>
</feature>
<dbReference type="InterPro" id="IPR011333">
    <property type="entry name" value="SKP1/BTB/POZ_sf"/>
</dbReference>
<dbReference type="Gene3D" id="3.30.710.10">
    <property type="entry name" value="Potassium Channel Kv1.1, Chain A"/>
    <property type="match status" value="1"/>
</dbReference>
<evidence type="ECO:0000259" key="1">
    <source>
        <dbReference type="PROSITE" id="PS50097"/>
    </source>
</evidence>
<sequence length="213" mass="24216">MNQTKEADRKTLYNSPTFSDIKIRQIHKGKVTEYAAHKAVLCAHSGWFMAALTGHFKHLRVRSMFTMTTLFQIMMEFFYNMDLKTPPYYGHGTDTYIEDSLVPLIDIHTLAGKYDVRSLQRASADVFKKAVQYYPTFTVDRLELLVHAHYPFCTSTCCDMGEAIVTFMLKNSSSLMQSPAVHSLVRQYGNFGGDMFVLGIPANKLSVKCTLLQ</sequence>
<dbReference type="SUPFAM" id="SSF54695">
    <property type="entry name" value="POZ domain"/>
    <property type="match status" value="1"/>
</dbReference>
<accession>A0A6A5KIX5</accession>
<dbReference type="AlphaFoldDB" id="A0A6A5KIX5"/>
<name>A0A6A5KIX5_9PLEO</name>
<reference evidence="2" key="1">
    <citation type="submission" date="2020-01" db="EMBL/GenBank/DDBJ databases">
        <authorList>
            <consortium name="DOE Joint Genome Institute"/>
            <person name="Haridas S."/>
            <person name="Albert R."/>
            <person name="Binder M."/>
            <person name="Bloem J."/>
            <person name="Labutti K."/>
            <person name="Salamov A."/>
            <person name="Andreopoulos B."/>
            <person name="Baker S.E."/>
            <person name="Barry K."/>
            <person name="Bills G."/>
            <person name="Bluhm B.H."/>
            <person name="Cannon C."/>
            <person name="Castanera R."/>
            <person name="Culley D.E."/>
            <person name="Daum C."/>
            <person name="Ezra D."/>
            <person name="Gonzalez J.B."/>
            <person name="Henrissat B."/>
            <person name="Kuo A."/>
            <person name="Liang C."/>
            <person name="Lipzen A."/>
            <person name="Lutzoni F."/>
            <person name="Magnuson J."/>
            <person name="Mondo S."/>
            <person name="Nolan M."/>
            <person name="Ohm R."/>
            <person name="Pangilinan J."/>
            <person name="Park H.-J."/>
            <person name="Ramirez L."/>
            <person name="Alfaro M."/>
            <person name="Sun H."/>
            <person name="Tritt A."/>
            <person name="Yoshinaga Y."/>
            <person name="Zwiers L.-H."/>
            <person name="Turgeon B.G."/>
            <person name="Goodwin S.B."/>
            <person name="Spatafora J.W."/>
            <person name="Crous P.W."/>
            <person name="Grigoriev I.V."/>
        </authorList>
    </citation>
    <scope>NUCLEOTIDE SEQUENCE</scope>
    <source>
        <strain evidence="2">P77</strain>
    </source>
</reference>
<dbReference type="CDD" id="cd18186">
    <property type="entry name" value="BTB_POZ_ZBTB_KLHL-like"/>
    <property type="match status" value="1"/>
</dbReference>
<proteinExistence type="predicted"/>
<gene>
    <name evidence="2" type="ORF">BDW02DRAFT_597198</name>
</gene>
<evidence type="ECO:0000313" key="3">
    <source>
        <dbReference type="Proteomes" id="UP000800040"/>
    </source>
</evidence>
<dbReference type="InterPro" id="IPR000210">
    <property type="entry name" value="BTB/POZ_dom"/>
</dbReference>
<dbReference type="Proteomes" id="UP000800040">
    <property type="component" value="Unassembled WGS sequence"/>
</dbReference>
<organism evidence="2 3">
    <name type="scientific">Decorospora gaudefroyi</name>
    <dbReference type="NCBI Taxonomy" id="184978"/>
    <lineage>
        <taxon>Eukaryota</taxon>
        <taxon>Fungi</taxon>
        <taxon>Dikarya</taxon>
        <taxon>Ascomycota</taxon>
        <taxon>Pezizomycotina</taxon>
        <taxon>Dothideomycetes</taxon>
        <taxon>Pleosporomycetidae</taxon>
        <taxon>Pleosporales</taxon>
        <taxon>Pleosporineae</taxon>
        <taxon>Pleosporaceae</taxon>
        <taxon>Decorospora</taxon>
    </lineage>
</organism>
<evidence type="ECO:0000313" key="2">
    <source>
        <dbReference type="EMBL" id="KAF1835572.1"/>
    </source>
</evidence>
<dbReference type="PROSITE" id="PS50097">
    <property type="entry name" value="BTB"/>
    <property type="match status" value="1"/>
</dbReference>
<dbReference type="Pfam" id="PF00651">
    <property type="entry name" value="BTB"/>
    <property type="match status" value="1"/>
</dbReference>
<protein>
    <recommendedName>
        <fullName evidence="1">BTB domain-containing protein</fullName>
    </recommendedName>
</protein>